<evidence type="ECO:0000313" key="19">
    <source>
        <dbReference type="Proteomes" id="UP000034805"/>
    </source>
</evidence>
<evidence type="ECO:0000256" key="3">
    <source>
        <dbReference type="ARBA" id="ARBA00007260"/>
    </source>
</evidence>
<comment type="subunit">
    <text evidence="4">Complex I is composed of 45 different subunits.</text>
</comment>
<dbReference type="EMBL" id="JARO02002872">
    <property type="protein sequence ID" value="KPP71723.1"/>
    <property type="molecule type" value="Genomic_DNA"/>
</dbReference>
<evidence type="ECO:0000256" key="8">
    <source>
        <dbReference type="ARBA" id="ARBA00022692"/>
    </source>
</evidence>
<name>A0A0P7UCA3_SCLFO</name>
<feature type="compositionally biased region" description="Basic and acidic residues" evidence="16">
    <location>
        <begin position="26"/>
        <end position="43"/>
    </location>
</feature>
<dbReference type="AlphaFoldDB" id="A0A0P7UCA3"/>
<evidence type="ECO:0000256" key="5">
    <source>
        <dbReference type="ARBA" id="ARBA00018681"/>
    </source>
</evidence>
<dbReference type="STRING" id="113540.ENSSFOP00015040757"/>
<evidence type="ECO:0000256" key="4">
    <source>
        <dbReference type="ARBA" id="ARBA00011533"/>
    </source>
</evidence>
<dbReference type="Proteomes" id="UP000034805">
    <property type="component" value="Unassembled WGS sequence"/>
</dbReference>
<keyword evidence="6" id="KW-0813">Transport</keyword>
<keyword evidence="12" id="KW-0496">Mitochondrion</keyword>
<evidence type="ECO:0000256" key="10">
    <source>
        <dbReference type="ARBA" id="ARBA00022982"/>
    </source>
</evidence>
<evidence type="ECO:0000256" key="15">
    <source>
        <dbReference type="ARBA" id="ARBA00030987"/>
    </source>
</evidence>
<organism evidence="18 19">
    <name type="scientific">Scleropages formosus</name>
    <name type="common">Asian bonytongue</name>
    <name type="synonym">Osteoglossum formosum</name>
    <dbReference type="NCBI Taxonomy" id="113540"/>
    <lineage>
        <taxon>Eukaryota</taxon>
        <taxon>Metazoa</taxon>
        <taxon>Chordata</taxon>
        <taxon>Craniata</taxon>
        <taxon>Vertebrata</taxon>
        <taxon>Euteleostomi</taxon>
        <taxon>Actinopterygii</taxon>
        <taxon>Neopterygii</taxon>
        <taxon>Teleostei</taxon>
        <taxon>Osteoglossocephala</taxon>
        <taxon>Osteoglossomorpha</taxon>
        <taxon>Osteoglossiformes</taxon>
        <taxon>Osteoglossidae</taxon>
        <taxon>Scleropages</taxon>
    </lineage>
</organism>
<dbReference type="Pfam" id="PF07225">
    <property type="entry name" value="NDUF_B4"/>
    <property type="match status" value="1"/>
</dbReference>
<keyword evidence="13 17" id="KW-0472">Membrane</keyword>
<dbReference type="InterPro" id="IPR009866">
    <property type="entry name" value="NADH_UbQ_OxRdtase_NDUFB4_su"/>
</dbReference>
<keyword evidence="8 17" id="KW-0812">Transmembrane</keyword>
<evidence type="ECO:0000256" key="17">
    <source>
        <dbReference type="SAM" id="Phobius"/>
    </source>
</evidence>
<comment type="function">
    <text evidence="1">Accessory subunit of the mitochondrial membrane respiratory chain NADH dehydrogenase (Complex I), that is believed not to be involved in catalysis. Complex I functions in the transfer of electrons from NADH to the respiratory chain. The immediate electron acceptor for the enzyme is believed to be ubiquinone.</text>
</comment>
<evidence type="ECO:0000256" key="12">
    <source>
        <dbReference type="ARBA" id="ARBA00023128"/>
    </source>
</evidence>
<evidence type="ECO:0000256" key="11">
    <source>
        <dbReference type="ARBA" id="ARBA00022989"/>
    </source>
</evidence>
<feature type="transmembrane region" description="Helical" evidence="17">
    <location>
        <begin position="144"/>
        <end position="161"/>
    </location>
</feature>
<keyword evidence="11 17" id="KW-1133">Transmembrane helix</keyword>
<evidence type="ECO:0000256" key="6">
    <source>
        <dbReference type="ARBA" id="ARBA00022448"/>
    </source>
</evidence>
<evidence type="ECO:0000256" key="13">
    <source>
        <dbReference type="ARBA" id="ARBA00023136"/>
    </source>
</evidence>
<comment type="similarity">
    <text evidence="3">Belongs to the complex I NDUFB4 subunit family.</text>
</comment>
<dbReference type="GO" id="GO:0005743">
    <property type="term" value="C:mitochondrial inner membrane"/>
    <property type="evidence" value="ECO:0007669"/>
    <property type="project" value="UniProtKB-SubCell"/>
</dbReference>
<sequence length="185" mass="21759">MFSSPSNRREAPKRGGPMKSARRLRVRELSRYPRNRKREDLKAKSSLPLAGKKKKVPKMADYREAPLAARPKTLEPAEYYELSPECRRAEEERAALRAQLKRQYQLQLNNPHRRDLIEDPALTRWTYARTNIYPHFRPTAKTSLLGGLFSVVPLFVFYYIFKTDRDKREAAIKAGQYKRPFQLSY</sequence>
<reference evidence="18 19" key="1">
    <citation type="submission" date="2015-08" db="EMBL/GenBank/DDBJ databases">
        <title>The genome of the Asian arowana (Scleropages formosus).</title>
        <authorList>
            <person name="Tan M.H."/>
            <person name="Gan H.M."/>
            <person name="Croft L.J."/>
            <person name="Austin C.M."/>
        </authorList>
    </citation>
    <scope>NUCLEOTIDE SEQUENCE [LARGE SCALE GENOMIC DNA]</scope>
    <source>
        <strain evidence="18">Aro1</strain>
    </source>
</reference>
<evidence type="ECO:0000256" key="16">
    <source>
        <dbReference type="SAM" id="MobiDB-lite"/>
    </source>
</evidence>
<keyword evidence="10" id="KW-0249">Electron transport</keyword>
<feature type="region of interest" description="Disordered" evidence="16">
    <location>
        <begin position="1"/>
        <end position="56"/>
    </location>
</feature>
<keyword evidence="9" id="KW-0999">Mitochondrion inner membrane</keyword>
<evidence type="ECO:0000256" key="7">
    <source>
        <dbReference type="ARBA" id="ARBA00022660"/>
    </source>
</evidence>
<evidence type="ECO:0000256" key="14">
    <source>
        <dbReference type="ARBA" id="ARBA00030212"/>
    </source>
</evidence>
<evidence type="ECO:0000256" key="2">
    <source>
        <dbReference type="ARBA" id="ARBA00004298"/>
    </source>
</evidence>
<evidence type="ECO:0000256" key="1">
    <source>
        <dbReference type="ARBA" id="ARBA00003195"/>
    </source>
</evidence>
<accession>A0A0P7UCA3</accession>
<keyword evidence="7" id="KW-0679">Respiratory chain</keyword>
<comment type="caution">
    <text evidence="18">The sequence shown here is derived from an EMBL/GenBank/DDBJ whole genome shotgun (WGS) entry which is preliminary data.</text>
</comment>
<dbReference type="PANTHER" id="PTHR15469:SF0">
    <property type="entry name" value="NADH DEHYDROGENASE [UBIQUINONE] 1 BETA SUBCOMPLEX SUBUNIT 4"/>
    <property type="match status" value="1"/>
</dbReference>
<proteinExistence type="inferred from homology"/>
<gene>
    <name evidence="18" type="ORF">Z043_109336</name>
</gene>
<dbReference type="PANTHER" id="PTHR15469">
    <property type="entry name" value="NADH-UBIQUINONE OXIDOREDUCTASE B15 SUBUNIT"/>
    <property type="match status" value="1"/>
</dbReference>
<evidence type="ECO:0000313" key="18">
    <source>
        <dbReference type="EMBL" id="KPP71723.1"/>
    </source>
</evidence>
<protein>
    <recommendedName>
        <fullName evidence="5">NADH dehydrogenase [ubiquinone] 1 beta subcomplex subunit 4</fullName>
    </recommendedName>
    <alternativeName>
        <fullName evidence="14">Complex I-B15</fullName>
    </alternativeName>
    <alternativeName>
        <fullName evidence="15">NADH-ubiquinone oxidoreductase B15 subunit</fullName>
    </alternativeName>
</protein>
<evidence type="ECO:0000256" key="9">
    <source>
        <dbReference type="ARBA" id="ARBA00022792"/>
    </source>
</evidence>
<comment type="subcellular location">
    <subcellularLocation>
        <location evidence="2">Mitochondrion inner membrane</location>
        <topology evidence="2">Single-pass membrane protein</topology>
        <orientation evidence="2">Matrix side</orientation>
    </subcellularLocation>
</comment>